<protein>
    <submittedName>
        <fullName evidence="1">Uncharacterized protein</fullName>
    </submittedName>
</protein>
<evidence type="ECO:0000313" key="2">
    <source>
        <dbReference type="Proteomes" id="UP000472676"/>
    </source>
</evidence>
<sequence length="102" mass="10423">MTCIVCADGTALLEKPGSSGNALVLVLTQADAALATVVAPNSATAHSIGTERPIERIRKAPQGFSGARIPAGRCHRLEANPGTGISGFITCRAPDFGNGKNH</sequence>
<accession>A0A6M2BX69</accession>
<name>A0A6M2BX69_9GAMM</name>
<dbReference type="AlphaFoldDB" id="A0A6M2BX69"/>
<keyword evidence="2" id="KW-1185">Reference proteome</keyword>
<organism evidence="1 2">
    <name type="scientific">Solimonas terrae</name>
    <dbReference type="NCBI Taxonomy" id="1396819"/>
    <lineage>
        <taxon>Bacteria</taxon>
        <taxon>Pseudomonadati</taxon>
        <taxon>Pseudomonadota</taxon>
        <taxon>Gammaproteobacteria</taxon>
        <taxon>Nevskiales</taxon>
        <taxon>Nevskiaceae</taxon>
        <taxon>Solimonas</taxon>
    </lineage>
</organism>
<comment type="caution">
    <text evidence="1">The sequence shown here is derived from an EMBL/GenBank/DDBJ whole genome shotgun (WGS) entry which is preliminary data.</text>
</comment>
<gene>
    <name evidence="1" type="ORF">G7Y85_19320</name>
</gene>
<dbReference type="RefSeq" id="WP_166261424.1">
    <property type="nucleotide sequence ID" value="NZ_JAAMOW010000012.1"/>
</dbReference>
<reference evidence="1 2" key="1">
    <citation type="journal article" date="2014" name="Int. J. Syst. Evol. Microbiol.">
        <title>Solimonas terrae sp. nov., isolated from soil.</title>
        <authorList>
            <person name="Kim S.J."/>
            <person name="Moon J.Y."/>
            <person name="Weon H.Y."/>
            <person name="Ahn J.H."/>
            <person name="Chen W.M."/>
            <person name="Kwon S.W."/>
        </authorList>
    </citation>
    <scope>NUCLEOTIDE SEQUENCE [LARGE SCALE GENOMIC DNA]</scope>
    <source>
        <strain evidence="1 2">KIS83-12</strain>
    </source>
</reference>
<dbReference type="Proteomes" id="UP000472676">
    <property type="component" value="Unassembled WGS sequence"/>
</dbReference>
<dbReference type="EMBL" id="JAAMOW010000012">
    <property type="protein sequence ID" value="NGY06930.1"/>
    <property type="molecule type" value="Genomic_DNA"/>
</dbReference>
<proteinExistence type="predicted"/>
<evidence type="ECO:0000313" key="1">
    <source>
        <dbReference type="EMBL" id="NGY06930.1"/>
    </source>
</evidence>